<feature type="region of interest" description="Disordered" evidence="10">
    <location>
        <begin position="592"/>
        <end position="612"/>
    </location>
</feature>
<keyword evidence="6 11" id="KW-0732">Signal</keyword>
<dbReference type="InterPro" id="IPR042186">
    <property type="entry name" value="FimD_plug_dom"/>
</dbReference>
<name>A0A656QI59_9BURK</name>
<evidence type="ECO:0000256" key="10">
    <source>
        <dbReference type="SAM" id="MobiDB-lite"/>
    </source>
</evidence>
<dbReference type="PROSITE" id="PS01151">
    <property type="entry name" value="FIMBRIAL_USHER"/>
    <property type="match status" value="1"/>
</dbReference>
<evidence type="ECO:0000256" key="9">
    <source>
        <dbReference type="RuleBase" id="RU003884"/>
    </source>
</evidence>
<dbReference type="InterPro" id="IPR000015">
    <property type="entry name" value="Fimb_usher"/>
</dbReference>
<dbReference type="GO" id="GO:0009297">
    <property type="term" value="P:pilus assembly"/>
    <property type="evidence" value="ECO:0007669"/>
    <property type="project" value="InterPro"/>
</dbReference>
<comment type="caution">
    <text evidence="13">The sequence shown here is derived from an EMBL/GenBank/DDBJ whole genome shotgun (WGS) entry which is preliminary data.</text>
</comment>
<dbReference type="GO" id="GO:0009279">
    <property type="term" value="C:cell outer membrane"/>
    <property type="evidence" value="ECO:0007669"/>
    <property type="project" value="UniProtKB-SubCell"/>
</dbReference>
<feature type="chain" id="PRO_5024909459" description="PapC N-terminal domain-containing protein" evidence="11">
    <location>
        <begin position="36"/>
        <end position="734"/>
    </location>
</feature>
<keyword evidence="5 9" id="KW-0812">Transmembrane</keyword>
<dbReference type="Gene3D" id="2.60.40.2610">
    <property type="entry name" value="Outer membrane usher protein FimD, plug domain"/>
    <property type="match status" value="1"/>
</dbReference>
<organism evidence="13 14">
    <name type="scientific">Caballeronia zhejiangensis</name>
    <dbReference type="NCBI Taxonomy" id="871203"/>
    <lineage>
        <taxon>Bacteria</taxon>
        <taxon>Pseudomonadati</taxon>
        <taxon>Pseudomonadota</taxon>
        <taxon>Betaproteobacteria</taxon>
        <taxon>Burkholderiales</taxon>
        <taxon>Burkholderiaceae</taxon>
        <taxon>Caballeronia</taxon>
    </lineage>
</organism>
<reference evidence="13 14" key="1">
    <citation type="submission" date="2014-03" db="EMBL/GenBank/DDBJ databases">
        <title>Draft Genome Sequences of Four Burkholderia Strains.</title>
        <authorList>
            <person name="Liu X.Y."/>
            <person name="Li C.X."/>
            <person name="Xu J.H."/>
        </authorList>
    </citation>
    <scope>NUCLEOTIDE SEQUENCE [LARGE SCALE GENOMIC DNA]</scope>
    <source>
        <strain evidence="13 14">OP-1</strain>
    </source>
</reference>
<dbReference type="PANTHER" id="PTHR30451">
    <property type="entry name" value="OUTER MEMBRANE USHER PROTEIN"/>
    <property type="match status" value="1"/>
</dbReference>
<keyword evidence="4" id="KW-1134">Transmembrane beta strand</keyword>
<comment type="similarity">
    <text evidence="2 9">Belongs to the fimbrial export usher family.</text>
</comment>
<evidence type="ECO:0000256" key="1">
    <source>
        <dbReference type="ARBA" id="ARBA00004571"/>
    </source>
</evidence>
<evidence type="ECO:0000313" key="13">
    <source>
        <dbReference type="EMBL" id="KDR29053.1"/>
    </source>
</evidence>
<keyword evidence="3 9" id="KW-0813">Transport</keyword>
<dbReference type="Gene3D" id="3.10.20.410">
    <property type="match status" value="1"/>
</dbReference>
<dbReference type="PANTHER" id="PTHR30451:SF20">
    <property type="entry name" value="FIMBRIAE USHER"/>
    <property type="match status" value="1"/>
</dbReference>
<dbReference type="Pfam" id="PF13954">
    <property type="entry name" value="PapC_N"/>
    <property type="match status" value="1"/>
</dbReference>
<sequence length="734" mass="79275">MKDRRNFPSVHKLNPMYFVTLQALAAMSASSHAYADAATKYSAVEFNEQFLESGSGEKVDISRFNKGQEILPGTYRADTYVNNEWKGKLGIEIRGPQNGDGVVHPCMTSDLLTQFGVDIRKLTPEALAALDDADKTCPSLADLITDATASFDSGEQRLEVSIPQIVLNTRARGYVDPKFWDEGVPAASLQYNANTYHSSSGGFNNDSQYLGLIGGINAGPWRFRYQGNLTHDNVSGQHYQTIQTYLQRDFKDIKSQLTGGDTFTDGALFDSYGVLGVTLGTDDRMYPESQRGYAPIVRGIANSNARVQIRQNGNIIYETNVPPGPFEINDLYPTGYGGNLDVIVTEADGSQRISTVPYAAAVNSLRAGMTRYSATIGEYRDPNIDIHPFVSQFTIQRGLSNFLTVYGGFIGADMYVSGMLGAALNTKIGAVALDVTQASASFKGYGSRNGTSVRLSYSRLLEATSTNIAIAAYRYSTSGFFSLPDAVQQRQLYQDGHPDAMTGMQKSRLQFVLNQSLGEGGRFGNLYAMGSLTSYWNRANHDTQYQIGYSNSWKRMTYGASVVRQYEVGTNKWDNRIMLTLSVPLGLGSRAPQSSTYVQHDTSNKSTSVQQSISGTLGNDNAFSYGVNGTYSDGGTYGGSALNGGANMGYSSPFALLTANASTGRHYNQVGAGISGGIVAWRGGVAFTPNMSDTVAVVEAKDAAGARVANAAGLRIDPWGHAIVPSQAFSFLAR</sequence>
<protein>
    <recommendedName>
        <fullName evidence="12">PapC N-terminal domain-containing protein</fullName>
    </recommendedName>
</protein>
<dbReference type="InterPro" id="IPR037224">
    <property type="entry name" value="PapC_N_sf"/>
</dbReference>
<accession>A0A656QI59</accession>
<keyword evidence="7 9" id="KW-0472">Membrane</keyword>
<evidence type="ECO:0000256" key="3">
    <source>
        <dbReference type="ARBA" id="ARBA00022448"/>
    </source>
</evidence>
<dbReference type="RefSeq" id="WP_051996548.1">
    <property type="nucleotide sequence ID" value="NZ_JFHD01000015.1"/>
</dbReference>
<evidence type="ECO:0000256" key="5">
    <source>
        <dbReference type="ARBA" id="ARBA00022692"/>
    </source>
</evidence>
<keyword evidence="14" id="KW-1185">Reference proteome</keyword>
<evidence type="ECO:0000256" key="7">
    <source>
        <dbReference type="ARBA" id="ARBA00023136"/>
    </source>
</evidence>
<dbReference type="InterPro" id="IPR018030">
    <property type="entry name" value="Fimbrial_membr_usher_CS"/>
</dbReference>
<comment type="subcellular location">
    <subcellularLocation>
        <location evidence="1 9">Cell outer membrane</location>
        <topology evidence="1 9">Multi-pass membrane protein</topology>
    </subcellularLocation>
</comment>
<dbReference type="Gene3D" id="2.60.40.3110">
    <property type="match status" value="1"/>
</dbReference>
<evidence type="ECO:0000259" key="12">
    <source>
        <dbReference type="Pfam" id="PF13954"/>
    </source>
</evidence>
<evidence type="ECO:0000256" key="11">
    <source>
        <dbReference type="SAM" id="SignalP"/>
    </source>
</evidence>
<evidence type="ECO:0000256" key="8">
    <source>
        <dbReference type="ARBA" id="ARBA00023237"/>
    </source>
</evidence>
<proteinExistence type="inferred from homology"/>
<evidence type="ECO:0000313" key="14">
    <source>
        <dbReference type="Proteomes" id="UP000027451"/>
    </source>
</evidence>
<dbReference type="SUPFAM" id="SSF141729">
    <property type="entry name" value="FimD N-terminal domain-like"/>
    <property type="match status" value="1"/>
</dbReference>
<evidence type="ECO:0000256" key="4">
    <source>
        <dbReference type="ARBA" id="ARBA00022452"/>
    </source>
</evidence>
<dbReference type="AlphaFoldDB" id="A0A656QI59"/>
<dbReference type="EMBL" id="JFHD01000015">
    <property type="protein sequence ID" value="KDR29053.1"/>
    <property type="molecule type" value="Genomic_DNA"/>
</dbReference>
<dbReference type="InterPro" id="IPR025885">
    <property type="entry name" value="PapC_N"/>
</dbReference>
<keyword evidence="9" id="KW-1029">Fimbrium biogenesis</keyword>
<dbReference type="Pfam" id="PF00577">
    <property type="entry name" value="Usher"/>
    <property type="match status" value="1"/>
</dbReference>
<dbReference type="GO" id="GO:0015473">
    <property type="term" value="F:fimbrial usher porin activity"/>
    <property type="evidence" value="ECO:0007669"/>
    <property type="project" value="InterPro"/>
</dbReference>
<evidence type="ECO:0000256" key="2">
    <source>
        <dbReference type="ARBA" id="ARBA00008064"/>
    </source>
</evidence>
<dbReference type="FunFam" id="2.60.40.3110:FF:000001">
    <property type="entry name" value="Putative fimbrial outer membrane usher"/>
    <property type="match status" value="1"/>
</dbReference>
<feature type="signal peptide" evidence="11">
    <location>
        <begin position="1"/>
        <end position="35"/>
    </location>
</feature>
<feature type="domain" description="PapC N-terminal" evidence="12">
    <location>
        <begin position="45"/>
        <end position="194"/>
    </location>
</feature>
<gene>
    <name evidence="13" type="ORF">BG60_08870</name>
</gene>
<keyword evidence="8 9" id="KW-0998">Cell outer membrane</keyword>
<evidence type="ECO:0000256" key="6">
    <source>
        <dbReference type="ARBA" id="ARBA00022729"/>
    </source>
</evidence>
<dbReference type="Proteomes" id="UP000027451">
    <property type="component" value="Unassembled WGS sequence"/>
</dbReference>